<sequence length="630" mass="70253">MAVDGSNSVPVAGSSEPSQGTEPDVHGGVAQSPAPCLMSLPSEIISDIVDYAAITKSSESSESDVSVVKALRLTCKRLRDLSSSLLVRRVKISLNPDSLARLDAISNSPAIAAGVKRAHVALAYFPKHLADSLPEFIKFQRDCLDRRRERLAAYAQFDSGPSNLEELLDLHIDELRAVGFSGPLKPKYRTLMGNAHEEFKKRQKAQEEACGKGYDHLAKTIATCLARMPNLWGLEFSDEDFNHLWTEDYKGNDVGLYNHMVSPIRWEKIKSRRGQEPPPLELVIALPTALGKAGVRLELFSMVLTSCDHQCYAVLQPSKAAAKELNKFGSSLRQVQVALNDVITDMKSYVHPPQLMINNENKGESTRVAAFLNAMFADMDDLETLVLGASSFKRYNMLELMEPRFWPALTTLLNVKPWPKLRILDLHDVVIGSARLRELLGDRQATLKVRLKCLCLLQGDWHDTVDMLRNVSNPAREGAAPVFVECFVYPNGPQWYMLDDTKRRRIFGDENNVEGYLNDDYSPTLSYIRWKSLENPVPAGTGAVQSVQADHDAEDGDDQDPGNEDDWVTDDSADDDMDPAQRRFVQALLEQMAEGLEGHAQALYEERLRENMGPGHDSEDMDYGMDAMAE</sequence>
<protein>
    <recommendedName>
        <fullName evidence="4">F-box domain-containing protein</fullName>
    </recommendedName>
</protein>
<dbReference type="OrthoDB" id="3759773at2759"/>
<accession>A0A9P6LG53</accession>
<evidence type="ECO:0000313" key="3">
    <source>
        <dbReference type="Proteomes" id="UP000781932"/>
    </source>
</evidence>
<evidence type="ECO:0008006" key="4">
    <source>
        <dbReference type="Google" id="ProtNLM"/>
    </source>
</evidence>
<gene>
    <name evidence="2" type="ORF">CkaCkLH20_10765</name>
</gene>
<evidence type="ECO:0000256" key="1">
    <source>
        <dbReference type="SAM" id="MobiDB-lite"/>
    </source>
</evidence>
<reference evidence="2" key="2">
    <citation type="submission" date="2020-11" db="EMBL/GenBank/DDBJ databases">
        <title>Whole genome sequencing of Colletotrichum sp.</title>
        <authorList>
            <person name="Li H."/>
        </authorList>
    </citation>
    <scope>NUCLEOTIDE SEQUENCE</scope>
    <source>
        <strain evidence="2">CkLH20</strain>
    </source>
</reference>
<dbReference type="RefSeq" id="XP_038741292.1">
    <property type="nucleotide sequence ID" value="XM_038893479.1"/>
</dbReference>
<name>A0A9P6LG53_9PEZI</name>
<reference evidence="2" key="1">
    <citation type="submission" date="2020-03" db="EMBL/GenBank/DDBJ databases">
        <authorList>
            <person name="He L."/>
        </authorList>
    </citation>
    <scope>NUCLEOTIDE SEQUENCE</scope>
    <source>
        <strain evidence="2">CkLH20</strain>
    </source>
</reference>
<feature type="region of interest" description="Disordered" evidence="1">
    <location>
        <begin position="600"/>
        <end position="630"/>
    </location>
</feature>
<dbReference type="AlphaFoldDB" id="A0A9P6LG53"/>
<feature type="compositionally biased region" description="Acidic residues" evidence="1">
    <location>
        <begin position="619"/>
        <end position="630"/>
    </location>
</feature>
<feature type="compositionally biased region" description="Polar residues" evidence="1">
    <location>
        <begin position="1"/>
        <end position="21"/>
    </location>
</feature>
<evidence type="ECO:0000313" key="2">
    <source>
        <dbReference type="EMBL" id="KAF9871831.1"/>
    </source>
</evidence>
<proteinExistence type="predicted"/>
<dbReference type="Proteomes" id="UP000781932">
    <property type="component" value="Unassembled WGS sequence"/>
</dbReference>
<keyword evidence="3" id="KW-1185">Reference proteome</keyword>
<feature type="region of interest" description="Disordered" evidence="1">
    <location>
        <begin position="539"/>
        <end position="577"/>
    </location>
</feature>
<feature type="compositionally biased region" description="Acidic residues" evidence="1">
    <location>
        <begin position="552"/>
        <end position="577"/>
    </location>
</feature>
<feature type="region of interest" description="Disordered" evidence="1">
    <location>
        <begin position="1"/>
        <end position="32"/>
    </location>
</feature>
<comment type="caution">
    <text evidence="2">The sequence shown here is derived from an EMBL/GenBank/DDBJ whole genome shotgun (WGS) entry which is preliminary data.</text>
</comment>
<dbReference type="EMBL" id="JAATWM020000042">
    <property type="protein sequence ID" value="KAF9871831.1"/>
    <property type="molecule type" value="Genomic_DNA"/>
</dbReference>
<dbReference type="GeneID" id="62166553"/>
<organism evidence="2 3">
    <name type="scientific">Colletotrichum karsti</name>
    <dbReference type="NCBI Taxonomy" id="1095194"/>
    <lineage>
        <taxon>Eukaryota</taxon>
        <taxon>Fungi</taxon>
        <taxon>Dikarya</taxon>
        <taxon>Ascomycota</taxon>
        <taxon>Pezizomycotina</taxon>
        <taxon>Sordariomycetes</taxon>
        <taxon>Hypocreomycetidae</taxon>
        <taxon>Glomerellales</taxon>
        <taxon>Glomerellaceae</taxon>
        <taxon>Colletotrichum</taxon>
        <taxon>Colletotrichum boninense species complex</taxon>
    </lineage>
</organism>